<accession>R0JT74</accession>
<proteinExistence type="predicted"/>
<protein>
    <submittedName>
        <fullName evidence="1">Uncharacterized protein</fullName>
    </submittedName>
</protein>
<organism evidence="1 2">
    <name type="scientific">Anas platyrhynchos</name>
    <name type="common">Mallard</name>
    <name type="synonym">Anas boschas</name>
    <dbReference type="NCBI Taxonomy" id="8839"/>
    <lineage>
        <taxon>Eukaryota</taxon>
        <taxon>Metazoa</taxon>
        <taxon>Chordata</taxon>
        <taxon>Craniata</taxon>
        <taxon>Vertebrata</taxon>
        <taxon>Euteleostomi</taxon>
        <taxon>Archelosauria</taxon>
        <taxon>Archosauria</taxon>
        <taxon>Dinosauria</taxon>
        <taxon>Saurischia</taxon>
        <taxon>Theropoda</taxon>
        <taxon>Coelurosauria</taxon>
        <taxon>Aves</taxon>
        <taxon>Neognathae</taxon>
        <taxon>Galloanserae</taxon>
        <taxon>Anseriformes</taxon>
        <taxon>Anatidae</taxon>
        <taxon>Anatinae</taxon>
        <taxon>Anas</taxon>
    </lineage>
</organism>
<dbReference type="AlphaFoldDB" id="R0JT74"/>
<dbReference type="Proteomes" id="UP000296049">
    <property type="component" value="Unassembled WGS sequence"/>
</dbReference>
<dbReference type="EMBL" id="KB743176">
    <property type="protein sequence ID" value="EOB00656.1"/>
    <property type="molecule type" value="Genomic_DNA"/>
</dbReference>
<reference evidence="2" key="1">
    <citation type="journal article" date="2013" name="Nat. Genet.">
        <title>The duck genome and transcriptome provide insight into an avian influenza virus reservoir species.</title>
        <authorList>
            <person name="Huang Y."/>
            <person name="Li Y."/>
            <person name="Burt D.W."/>
            <person name="Chen H."/>
            <person name="Zhang Y."/>
            <person name="Qian W."/>
            <person name="Kim H."/>
            <person name="Gan S."/>
            <person name="Zhao Y."/>
            <person name="Li J."/>
            <person name="Yi K."/>
            <person name="Feng H."/>
            <person name="Zhu P."/>
            <person name="Li B."/>
            <person name="Liu Q."/>
            <person name="Fairley S."/>
            <person name="Magor K.E."/>
            <person name="Du Z."/>
            <person name="Hu X."/>
            <person name="Goodman L."/>
            <person name="Tafer H."/>
            <person name="Vignal A."/>
            <person name="Lee T."/>
            <person name="Kim K.W."/>
            <person name="Sheng Z."/>
            <person name="An Y."/>
            <person name="Searle S."/>
            <person name="Herrero J."/>
            <person name="Groenen M.A."/>
            <person name="Crooijmans R.P."/>
            <person name="Faraut T."/>
            <person name="Cai Q."/>
            <person name="Webster R.G."/>
            <person name="Aldridge J.R."/>
            <person name="Warren W.C."/>
            <person name="Bartschat S."/>
            <person name="Kehr S."/>
            <person name="Marz M."/>
            <person name="Stadler P.F."/>
            <person name="Smith J."/>
            <person name="Kraus R.H."/>
            <person name="Zhao Y."/>
            <person name="Ren L."/>
            <person name="Fei J."/>
            <person name="Morisson M."/>
            <person name="Kaiser P."/>
            <person name="Griffin D.K."/>
            <person name="Rao M."/>
            <person name="Pitel F."/>
            <person name="Wang J."/>
            <person name="Li N."/>
        </authorList>
    </citation>
    <scope>NUCLEOTIDE SEQUENCE [LARGE SCALE GENOMIC DNA]</scope>
</reference>
<name>R0JT74_ANAPL</name>
<evidence type="ECO:0000313" key="1">
    <source>
        <dbReference type="EMBL" id="EOB00656.1"/>
    </source>
</evidence>
<sequence length="459" mass="50941">MDHISLSLAGVKWCALQTLPAETISTSMKEDVFRKLTMLQKCLKTYRLIANSKEISYSYIKKTMQKNAGKKLLLTFLELLMNTCGSTEMRTQLLIDRSRKELLQRTTQHFHFSGVEMHREGHQSKGLVAALVYAQSRKRVLLICTQCHTAVYYAHPYVRISTPSSNARRQQGTLIQSTDITSTSRPHRTVALKAQKCMGQGSTCPRQAVAECPQCAEPIAALCHGRLHMLLEKASGYARSCGQQLSSVTRFQSEDQNFHFCMLLVLLVPYLGVKGDPLIYGPVLALFHTQHDTSCGRSVCVQALTRHREQPHFNRLKGKKLSSLKRPEERKCWQNDVFLGICDHYNQSNHGIINHNRKKKQKPPAGTPRLHLLHSTGAYISPSLISVCTSTRYLHAYMGAPCGPAVYPAPICSGCSSTQPELLSLGTPGTGSPAPSGKPDPVLVTVPTTVRLHKHGSTT</sequence>
<evidence type="ECO:0000313" key="2">
    <source>
        <dbReference type="Proteomes" id="UP000296049"/>
    </source>
</evidence>
<gene>
    <name evidence="1" type="ORF">Anapl_02509</name>
</gene>
<keyword evidence="2" id="KW-1185">Reference proteome</keyword>